<evidence type="ECO:0000313" key="2">
    <source>
        <dbReference type="EMBL" id="TCN65334.1"/>
    </source>
</evidence>
<comment type="caution">
    <text evidence="2">The sequence shown here is derived from an EMBL/GenBank/DDBJ whole genome shotgun (WGS) entry which is preliminary data.</text>
</comment>
<dbReference type="Gene3D" id="3.40.50.10880">
    <property type="entry name" value="Uncharacterised protein PF01937, DUF89, domain 3"/>
    <property type="match status" value="1"/>
</dbReference>
<dbReference type="AlphaFoldDB" id="A0A4R2EGG0"/>
<evidence type="ECO:0000313" key="3">
    <source>
        <dbReference type="Proteomes" id="UP000294830"/>
    </source>
</evidence>
<dbReference type="EMBL" id="SLWB01000011">
    <property type="protein sequence ID" value="TCN65334.1"/>
    <property type="molecule type" value="Genomic_DNA"/>
</dbReference>
<dbReference type="InterPro" id="IPR002791">
    <property type="entry name" value="ARMT1-like_metal-bd"/>
</dbReference>
<accession>A0A4R2EGG0</accession>
<name>A0A4R2EGG0_9BACT</name>
<dbReference type="InterPro" id="IPR014444">
    <property type="entry name" value="PH1575-like"/>
</dbReference>
<keyword evidence="3" id="KW-1185">Reference proteome</keyword>
<sequence>MISDYRCFFCFARAFEVLLEKENLSLTDKNTFTSQMAELYRQSSGCFSAPAFARELHVALRRLTCNADPYKEAKQKSNDLVLGQYHQLKAQILQSENPYDTALRLAIAGNIIDLAVCSEYDLPAAINKVLSSDFAIDYSKELKQELSMAKRVLYLGDNAGEIVFDKLFIEAIMHPNLIYAVRGSSIINDATIYDARYVGIDRVADVISNGYDAPSTIFDCCSSEFKEAFMQADVIIAKGQGNFEGLFRHSPKDFYSLLMVKCDVIADALGVRKGDFVIKKVSSVQ</sequence>
<dbReference type="Gene3D" id="1.10.285.20">
    <property type="entry name" value="Uncharacterised protein PF01937, DUF89, domain 2"/>
    <property type="match status" value="1"/>
</dbReference>
<dbReference type="InterPro" id="IPR036075">
    <property type="entry name" value="ARMT-1-like_metal-bd_sf"/>
</dbReference>
<gene>
    <name evidence="2" type="ORF">CLV25_11113</name>
</gene>
<feature type="domain" description="Damage-control phosphatase ARMT1-like metal-binding" evidence="1">
    <location>
        <begin position="5"/>
        <end position="275"/>
    </location>
</feature>
<protein>
    <recommendedName>
        <fullName evidence="1">Damage-control phosphatase ARMT1-like metal-binding domain-containing protein</fullName>
    </recommendedName>
</protein>
<dbReference type="Pfam" id="PF01937">
    <property type="entry name" value="ARMT1-like_dom"/>
    <property type="match status" value="1"/>
</dbReference>
<dbReference type="PIRSF" id="PIRSF006593">
    <property type="entry name" value="UCP006593"/>
    <property type="match status" value="1"/>
</dbReference>
<organism evidence="2 3">
    <name type="scientific">Acetobacteroides hydrogenigenes</name>
    <dbReference type="NCBI Taxonomy" id="979970"/>
    <lineage>
        <taxon>Bacteria</taxon>
        <taxon>Pseudomonadati</taxon>
        <taxon>Bacteroidota</taxon>
        <taxon>Bacteroidia</taxon>
        <taxon>Bacteroidales</taxon>
        <taxon>Rikenellaceae</taxon>
        <taxon>Acetobacteroides</taxon>
    </lineage>
</organism>
<reference evidence="2 3" key="1">
    <citation type="submission" date="2019-03" db="EMBL/GenBank/DDBJ databases">
        <title>Genomic Encyclopedia of Archaeal and Bacterial Type Strains, Phase II (KMG-II): from individual species to whole genera.</title>
        <authorList>
            <person name="Goeker M."/>
        </authorList>
    </citation>
    <scope>NUCLEOTIDE SEQUENCE [LARGE SCALE GENOMIC DNA]</scope>
    <source>
        <strain evidence="2 3">RL-C</strain>
    </source>
</reference>
<evidence type="ECO:0000259" key="1">
    <source>
        <dbReference type="Pfam" id="PF01937"/>
    </source>
</evidence>
<dbReference type="SUPFAM" id="SSF111321">
    <property type="entry name" value="AF1104-like"/>
    <property type="match status" value="1"/>
</dbReference>
<dbReference type="RefSeq" id="WP_131839719.1">
    <property type="nucleotide sequence ID" value="NZ_SLWB01000011.1"/>
</dbReference>
<dbReference type="OrthoDB" id="9796465at2"/>
<dbReference type="Proteomes" id="UP000294830">
    <property type="component" value="Unassembled WGS sequence"/>
</dbReference>
<proteinExistence type="predicted"/>